<evidence type="ECO:0000256" key="2">
    <source>
        <dbReference type="ARBA" id="ARBA00022801"/>
    </source>
</evidence>
<name>A0A834YIB8_TETSI</name>
<keyword evidence="5" id="KW-0812">Transmembrane</keyword>
<evidence type="ECO:0000256" key="4">
    <source>
        <dbReference type="RuleBase" id="RU361168"/>
    </source>
</evidence>
<dbReference type="EMBL" id="JABCRI010000018">
    <property type="protein sequence ID" value="KAF8389534.1"/>
    <property type="molecule type" value="Genomic_DNA"/>
</dbReference>
<feature type="transmembrane region" description="Helical" evidence="5">
    <location>
        <begin position="28"/>
        <end position="52"/>
    </location>
</feature>
<sequence length="236" mass="25967">MLLHLLLSIHEAQPPEPERLGPKPLFGVVAKLAIGFGICLELILHLLLGHLLLCKQSVMALARIYFLFYAIFLIIAITSSAARPTKLGQMRRNLLDNGLGHTPQMGTKLFLLFHREVDSLESFLTADAMVSTGLSALGYEYINLDDCWAELDRDSKGNLVPKASIFPSGMKALADYVHSKGLKIGIYGDAGTLTCSKKMPGSLGFEEQDANIFASWGIDYLKYDNCHNNGVSPQER</sequence>
<keyword evidence="5" id="KW-1133">Transmembrane helix</keyword>
<feature type="transmembrane region" description="Helical" evidence="5">
    <location>
        <begin position="64"/>
        <end position="82"/>
    </location>
</feature>
<evidence type="ECO:0000256" key="5">
    <source>
        <dbReference type="SAM" id="Phobius"/>
    </source>
</evidence>
<dbReference type="PANTHER" id="PTHR11452">
    <property type="entry name" value="ALPHA-GALACTOSIDASE/ALPHA-N-ACETYLGALACTOSAMINIDASE"/>
    <property type="match status" value="1"/>
</dbReference>
<comment type="similarity">
    <text evidence="1 4">Belongs to the glycosyl hydrolase 27 family.</text>
</comment>
<dbReference type="AlphaFoldDB" id="A0A834YIB8"/>
<protein>
    <recommendedName>
        <fullName evidence="4">Alpha-galactosidase</fullName>
        <ecNumber evidence="4">3.2.1.22</ecNumber>
    </recommendedName>
    <alternativeName>
        <fullName evidence="4">Melibiase</fullName>
    </alternativeName>
</protein>
<dbReference type="InterPro" id="IPR017853">
    <property type="entry name" value="GH"/>
</dbReference>
<dbReference type="CDD" id="cd14792">
    <property type="entry name" value="GH27"/>
    <property type="match status" value="1"/>
</dbReference>
<evidence type="ECO:0000256" key="1">
    <source>
        <dbReference type="ARBA" id="ARBA00009743"/>
    </source>
</evidence>
<comment type="catalytic activity">
    <reaction evidence="4">
        <text>Hydrolysis of terminal, non-reducing alpha-D-galactose residues in alpha-D-galactosides, including galactose oligosaccharides, galactomannans and galactolipids.</text>
        <dbReference type="EC" id="3.2.1.22"/>
    </reaction>
</comment>
<dbReference type="SUPFAM" id="SSF51445">
    <property type="entry name" value="(Trans)glycosidases"/>
    <property type="match status" value="1"/>
</dbReference>
<dbReference type="InterPro" id="IPR002241">
    <property type="entry name" value="Glyco_hydro_27"/>
</dbReference>
<comment type="caution">
    <text evidence="6">The sequence shown here is derived from an EMBL/GenBank/DDBJ whole genome shotgun (WGS) entry which is preliminary data.</text>
</comment>
<dbReference type="Gene3D" id="3.20.20.70">
    <property type="entry name" value="Aldolase class I"/>
    <property type="match status" value="1"/>
</dbReference>
<evidence type="ECO:0000256" key="3">
    <source>
        <dbReference type="ARBA" id="ARBA00023295"/>
    </source>
</evidence>
<keyword evidence="3 4" id="KW-0326">Glycosidase</keyword>
<dbReference type="OrthoDB" id="1721701at2759"/>
<dbReference type="GO" id="GO:0009505">
    <property type="term" value="C:plant-type cell wall"/>
    <property type="evidence" value="ECO:0007669"/>
    <property type="project" value="TreeGrafter"/>
</dbReference>
<dbReference type="EC" id="3.2.1.22" evidence="4"/>
<dbReference type="Proteomes" id="UP000655225">
    <property type="component" value="Unassembled WGS sequence"/>
</dbReference>
<keyword evidence="2 4" id="KW-0378">Hydrolase</keyword>
<organism evidence="6 7">
    <name type="scientific">Tetracentron sinense</name>
    <name type="common">Spur-leaf</name>
    <dbReference type="NCBI Taxonomy" id="13715"/>
    <lineage>
        <taxon>Eukaryota</taxon>
        <taxon>Viridiplantae</taxon>
        <taxon>Streptophyta</taxon>
        <taxon>Embryophyta</taxon>
        <taxon>Tracheophyta</taxon>
        <taxon>Spermatophyta</taxon>
        <taxon>Magnoliopsida</taxon>
        <taxon>Trochodendrales</taxon>
        <taxon>Trochodendraceae</taxon>
        <taxon>Tetracentron</taxon>
    </lineage>
</organism>
<dbReference type="PRINTS" id="PR00740">
    <property type="entry name" value="GLHYDRLASE27"/>
</dbReference>
<dbReference type="InterPro" id="IPR000111">
    <property type="entry name" value="Glyco_hydro_27/36_CS"/>
</dbReference>
<keyword evidence="7" id="KW-1185">Reference proteome</keyword>
<gene>
    <name evidence="6" type="ORF">HHK36_024049</name>
</gene>
<dbReference type="Pfam" id="PF16499">
    <property type="entry name" value="Melibiase_2"/>
    <property type="match status" value="1"/>
</dbReference>
<dbReference type="PANTHER" id="PTHR11452:SF37">
    <property type="entry name" value="ALPHA-GALACTOSIDASE"/>
    <property type="match status" value="1"/>
</dbReference>
<evidence type="ECO:0000313" key="7">
    <source>
        <dbReference type="Proteomes" id="UP000655225"/>
    </source>
</evidence>
<reference evidence="6 7" key="1">
    <citation type="submission" date="2020-04" db="EMBL/GenBank/DDBJ databases">
        <title>Plant Genome Project.</title>
        <authorList>
            <person name="Zhang R.-G."/>
        </authorList>
    </citation>
    <scope>NUCLEOTIDE SEQUENCE [LARGE SCALE GENOMIC DNA]</scope>
    <source>
        <strain evidence="6">YNK0</strain>
        <tissue evidence="6">Leaf</tissue>
    </source>
</reference>
<proteinExistence type="inferred from homology"/>
<dbReference type="GO" id="GO:0005975">
    <property type="term" value="P:carbohydrate metabolic process"/>
    <property type="evidence" value="ECO:0007669"/>
    <property type="project" value="InterPro"/>
</dbReference>
<evidence type="ECO:0000313" key="6">
    <source>
        <dbReference type="EMBL" id="KAF8389534.1"/>
    </source>
</evidence>
<keyword evidence="5" id="KW-0472">Membrane</keyword>
<accession>A0A834YIB8</accession>
<dbReference type="InterPro" id="IPR013785">
    <property type="entry name" value="Aldolase_TIM"/>
</dbReference>
<dbReference type="GO" id="GO:0004557">
    <property type="term" value="F:alpha-galactosidase activity"/>
    <property type="evidence" value="ECO:0007669"/>
    <property type="project" value="UniProtKB-EC"/>
</dbReference>
<keyword evidence="4" id="KW-1015">Disulfide bond</keyword>
<dbReference type="PROSITE" id="PS00512">
    <property type="entry name" value="ALPHA_GALACTOSIDASE"/>
    <property type="match status" value="1"/>
</dbReference>